<evidence type="ECO:0000313" key="3">
    <source>
        <dbReference type="Proteomes" id="UP000001880"/>
    </source>
</evidence>
<gene>
    <name evidence="2" type="ordered locus">Hoch_1547</name>
</gene>
<proteinExistence type="predicted"/>
<protein>
    <submittedName>
        <fullName evidence="2">Uncharacterized protein</fullName>
    </submittedName>
</protein>
<dbReference type="STRING" id="502025.Hoch_1547"/>
<dbReference type="EMBL" id="CP001804">
    <property type="protein sequence ID" value="ACY14099.1"/>
    <property type="molecule type" value="Genomic_DNA"/>
</dbReference>
<dbReference type="RefSeq" id="WP_012826708.1">
    <property type="nucleotide sequence ID" value="NC_013440.1"/>
</dbReference>
<dbReference type="KEGG" id="hoh:Hoch_1547"/>
<accession>D0LVW5</accession>
<feature type="compositionally biased region" description="Acidic residues" evidence="1">
    <location>
        <begin position="683"/>
        <end position="698"/>
    </location>
</feature>
<evidence type="ECO:0000313" key="2">
    <source>
        <dbReference type="EMBL" id="ACY14099.1"/>
    </source>
</evidence>
<feature type="region of interest" description="Disordered" evidence="1">
    <location>
        <begin position="673"/>
        <end position="698"/>
    </location>
</feature>
<dbReference type="HOGENOM" id="CLU_394706_0_0_7"/>
<dbReference type="AlphaFoldDB" id="D0LVW5"/>
<sequence length="698" mass="74339">MTIPEDRDGFLARARSVLSDTLLDDPLILHVLGTAADTFERVERDLYDVIRSRYLELADPDVTAPDDLIRVGGLVGLDARPNLPTEVFRERLRLFVRAYLQGAGTAQSLLTMAAAELDVIPNGEPTREGSVWIQPVRRIGRPPDIVRLEENPVFRVEKQPVLAKTGTRWSVDNPGVAVDGIVRPEVVIEALTDDVHGPSILLEDLGIGWLSPGVSLMRGEQLVLRTLPDGTFVAVKFAGAAIEDVTERIELVGKLPGEDTLQGGVRLRGGDDAHQAAALVRADKGVRVVRFCARTPGVWGNGLVVAQSAGATESRLQVSFDPVLAVTDMPSNAARTTWSIAAGPDALAGALAALDGDQFLMQAEDASLHLPLGRSHWMYLDHVEHPDAVGDVRHLARLLLDYTEFGRTAYHDVDTRALYRFDDLKASFGAASYATEEERVKITFSWREARPTTVRLEVPPWLDDDEHGESAEQRFERLANGIRRIKPAGVSTSVVRMLPTESVALAEVFPAGMELAASTVVGVDEQPIVEHALDDTAAMADACAVLPGLSEQALSVGEIVASATHAIEALAVDAIAPGERVEAQLHMRSTLAPEDRAALDGARTSAVTAATTLAGDFGHTAAVATRDPATASPALAERAAVAAEPLAEAASEDSLAAHLEVAADAGFDQVVSADTTLASESADAGDDDAETPGEPETP</sequence>
<evidence type="ECO:0000256" key="1">
    <source>
        <dbReference type="SAM" id="MobiDB-lite"/>
    </source>
</evidence>
<dbReference type="Proteomes" id="UP000001880">
    <property type="component" value="Chromosome"/>
</dbReference>
<name>D0LVW5_HALO1</name>
<reference evidence="2 3" key="1">
    <citation type="journal article" date="2010" name="Stand. Genomic Sci.">
        <title>Complete genome sequence of Haliangium ochraceum type strain (SMP-2).</title>
        <authorList>
            <consortium name="US DOE Joint Genome Institute (JGI-PGF)"/>
            <person name="Ivanova N."/>
            <person name="Daum C."/>
            <person name="Lang E."/>
            <person name="Abt B."/>
            <person name="Kopitz M."/>
            <person name="Saunders E."/>
            <person name="Lapidus A."/>
            <person name="Lucas S."/>
            <person name="Glavina Del Rio T."/>
            <person name="Nolan M."/>
            <person name="Tice H."/>
            <person name="Copeland A."/>
            <person name="Cheng J.F."/>
            <person name="Chen F."/>
            <person name="Bruce D."/>
            <person name="Goodwin L."/>
            <person name="Pitluck S."/>
            <person name="Mavromatis K."/>
            <person name="Pati A."/>
            <person name="Mikhailova N."/>
            <person name="Chen A."/>
            <person name="Palaniappan K."/>
            <person name="Land M."/>
            <person name="Hauser L."/>
            <person name="Chang Y.J."/>
            <person name="Jeffries C.D."/>
            <person name="Detter J.C."/>
            <person name="Brettin T."/>
            <person name="Rohde M."/>
            <person name="Goker M."/>
            <person name="Bristow J."/>
            <person name="Markowitz V."/>
            <person name="Eisen J.A."/>
            <person name="Hugenholtz P."/>
            <person name="Kyrpides N.C."/>
            <person name="Klenk H.P."/>
        </authorList>
    </citation>
    <scope>NUCLEOTIDE SEQUENCE [LARGE SCALE GENOMIC DNA]</scope>
    <source>
        <strain evidence="3">DSM 14365 / CIP 107738 / JCM 11303 / AJ 13395 / SMP-2</strain>
    </source>
</reference>
<keyword evidence="3" id="KW-1185">Reference proteome</keyword>
<organism evidence="2 3">
    <name type="scientific">Haliangium ochraceum (strain DSM 14365 / JCM 11303 / SMP-2)</name>
    <dbReference type="NCBI Taxonomy" id="502025"/>
    <lineage>
        <taxon>Bacteria</taxon>
        <taxon>Pseudomonadati</taxon>
        <taxon>Myxococcota</taxon>
        <taxon>Polyangia</taxon>
        <taxon>Haliangiales</taxon>
        <taxon>Kofleriaceae</taxon>
        <taxon>Haliangium</taxon>
    </lineage>
</organism>